<comment type="caution">
    <text evidence="2">The sequence shown here is derived from an EMBL/GenBank/DDBJ whole genome shotgun (WGS) entry which is preliminary data.</text>
</comment>
<name>A0ABX1SN09_9PSEU</name>
<evidence type="ECO:0000313" key="2">
    <source>
        <dbReference type="EMBL" id="NMI01968.1"/>
    </source>
</evidence>
<feature type="region of interest" description="Disordered" evidence="1">
    <location>
        <begin position="43"/>
        <end position="91"/>
    </location>
</feature>
<dbReference type="Gene3D" id="1.10.8.1060">
    <property type="entry name" value="Corynebacterium glutamicum thioredoxin-dependent arsenate reductase, N-terminal domain"/>
    <property type="match status" value="1"/>
</dbReference>
<sequence length="168" mass="18408">MSTSPEVDAVRSRISSKWTQPIPPRADENIKLVQRKINQNLKYAQPGVTASDPADRVRLPGSPSLMAQLGQPLQAATNEGPSEHADEPADSDDWLARASEERMANQWEHVTARLLRDFAPAGGPDADAVLAHIAEQRTALDEATVRDYLPVLVERAVRRLLTPEETGS</sequence>
<accession>A0ABX1SN09</accession>
<evidence type="ECO:0000313" key="3">
    <source>
        <dbReference type="Proteomes" id="UP000820669"/>
    </source>
</evidence>
<keyword evidence="3" id="KW-1185">Reference proteome</keyword>
<protein>
    <submittedName>
        <fullName evidence="2">Uncharacterized protein</fullName>
    </submittedName>
</protein>
<reference evidence="2 3" key="1">
    <citation type="submission" date="2020-04" db="EMBL/GenBank/DDBJ databases">
        <authorList>
            <person name="Klaysubun C."/>
            <person name="Duangmal K."/>
            <person name="Lipun K."/>
        </authorList>
    </citation>
    <scope>NUCLEOTIDE SEQUENCE [LARGE SCALE GENOMIC DNA]</scope>
    <source>
        <strain evidence="2 3">K10HN5</strain>
    </source>
</reference>
<organism evidence="2 3">
    <name type="scientific">Pseudonocardia acidicola</name>
    <dbReference type="NCBI Taxonomy" id="2724939"/>
    <lineage>
        <taxon>Bacteria</taxon>
        <taxon>Bacillati</taxon>
        <taxon>Actinomycetota</taxon>
        <taxon>Actinomycetes</taxon>
        <taxon>Pseudonocardiales</taxon>
        <taxon>Pseudonocardiaceae</taxon>
        <taxon>Pseudonocardia</taxon>
    </lineage>
</organism>
<dbReference type="RefSeq" id="WP_169385475.1">
    <property type="nucleotide sequence ID" value="NZ_JAAXLA010000112.1"/>
</dbReference>
<dbReference type="EMBL" id="JAAXLA010000112">
    <property type="protein sequence ID" value="NMI01968.1"/>
    <property type="molecule type" value="Genomic_DNA"/>
</dbReference>
<evidence type="ECO:0000256" key="1">
    <source>
        <dbReference type="SAM" id="MobiDB-lite"/>
    </source>
</evidence>
<proteinExistence type="predicted"/>
<dbReference type="Proteomes" id="UP000820669">
    <property type="component" value="Unassembled WGS sequence"/>
</dbReference>
<dbReference type="NCBIfam" id="NF046112">
    <property type="entry name" value="MSMEG_6209_Nter"/>
    <property type="match status" value="1"/>
</dbReference>
<gene>
    <name evidence="2" type="ORF">HF526_32415</name>
</gene>